<dbReference type="AlphaFoldDB" id="Q0F015"/>
<sequence length="37" mass="3984">MKLSTKIILGIAIAAVIFFGLETLIAGHFMTQFSGSR</sequence>
<dbReference type="InParanoid" id="Q0F015"/>
<keyword evidence="1" id="KW-0812">Transmembrane</keyword>
<accession>Q0F015</accession>
<proteinExistence type="predicted"/>
<keyword evidence="1" id="KW-0472">Membrane</keyword>
<evidence type="ECO:0000256" key="1">
    <source>
        <dbReference type="SAM" id="Phobius"/>
    </source>
</evidence>
<dbReference type="EMBL" id="AATS01000005">
    <property type="protein sequence ID" value="EAU54869.1"/>
    <property type="molecule type" value="Genomic_DNA"/>
</dbReference>
<reference evidence="2 3" key="1">
    <citation type="submission" date="2006-09" db="EMBL/GenBank/DDBJ databases">
        <authorList>
            <person name="Emerson D."/>
            <person name="Ferriera S."/>
            <person name="Johnson J."/>
            <person name="Kravitz S."/>
            <person name="Halpern A."/>
            <person name="Remington K."/>
            <person name="Beeson K."/>
            <person name="Tran B."/>
            <person name="Rogers Y.-H."/>
            <person name="Friedman R."/>
            <person name="Venter J.C."/>
        </authorList>
    </citation>
    <scope>NUCLEOTIDE SEQUENCE [LARGE SCALE GENOMIC DNA]</scope>
    <source>
        <strain evidence="2 3">PV-1</strain>
    </source>
</reference>
<comment type="caution">
    <text evidence="2">The sequence shown here is derived from an EMBL/GenBank/DDBJ whole genome shotgun (WGS) entry which is preliminary data.</text>
</comment>
<evidence type="ECO:0000313" key="3">
    <source>
        <dbReference type="Proteomes" id="UP000005297"/>
    </source>
</evidence>
<evidence type="ECO:0000313" key="2">
    <source>
        <dbReference type="EMBL" id="EAU54869.1"/>
    </source>
</evidence>
<dbReference type="HOGENOM" id="CLU_3345611_0_0_0"/>
<dbReference type="Proteomes" id="UP000005297">
    <property type="component" value="Unassembled WGS sequence"/>
</dbReference>
<name>Q0F015_9PROT</name>
<gene>
    <name evidence="2" type="ORF">SPV1_09248</name>
</gene>
<protein>
    <submittedName>
        <fullName evidence="2">Uncharacterized protein</fullName>
    </submittedName>
</protein>
<organism evidence="2 3">
    <name type="scientific">Mariprofundus ferrooxydans PV-1</name>
    <dbReference type="NCBI Taxonomy" id="314345"/>
    <lineage>
        <taxon>Bacteria</taxon>
        <taxon>Pseudomonadati</taxon>
        <taxon>Pseudomonadota</taxon>
        <taxon>Candidatius Mariprofundia</taxon>
        <taxon>Mariprofundales</taxon>
        <taxon>Mariprofundaceae</taxon>
        <taxon>Mariprofundus</taxon>
    </lineage>
</organism>
<keyword evidence="3" id="KW-1185">Reference proteome</keyword>
<keyword evidence="1" id="KW-1133">Transmembrane helix</keyword>
<feature type="transmembrane region" description="Helical" evidence="1">
    <location>
        <begin position="7"/>
        <end position="30"/>
    </location>
</feature>